<proteinExistence type="predicted"/>
<reference evidence="2 3" key="1">
    <citation type="journal article" date="2014" name="PLoS Genet.">
        <title>Analysis of the Phlebiopsis gigantea genome, transcriptome and secretome provides insight into its pioneer colonization strategies of wood.</title>
        <authorList>
            <person name="Hori C."/>
            <person name="Ishida T."/>
            <person name="Igarashi K."/>
            <person name="Samejima M."/>
            <person name="Suzuki H."/>
            <person name="Master E."/>
            <person name="Ferreira P."/>
            <person name="Ruiz-Duenas F.J."/>
            <person name="Held B."/>
            <person name="Canessa P."/>
            <person name="Larrondo L.F."/>
            <person name="Schmoll M."/>
            <person name="Druzhinina I.S."/>
            <person name="Kubicek C.P."/>
            <person name="Gaskell J.A."/>
            <person name="Kersten P."/>
            <person name="St John F."/>
            <person name="Glasner J."/>
            <person name="Sabat G."/>
            <person name="Splinter BonDurant S."/>
            <person name="Syed K."/>
            <person name="Yadav J."/>
            <person name="Mgbeahuruike A.C."/>
            <person name="Kovalchuk A."/>
            <person name="Asiegbu F.O."/>
            <person name="Lackner G."/>
            <person name="Hoffmeister D."/>
            <person name="Rencoret J."/>
            <person name="Gutierrez A."/>
            <person name="Sun H."/>
            <person name="Lindquist E."/>
            <person name="Barry K."/>
            <person name="Riley R."/>
            <person name="Grigoriev I.V."/>
            <person name="Henrissat B."/>
            <person name="Kues U."/>
            <person name="Berka R.M."/>
            <person name="Martinez A.T."/>
            <person name="Covert S.F."/>
            <person name="Blanchette R.A."/>
            <person name="Cullen D."/>
        </authorList>
    </citation>
    <scope>NUCLEOTIDE SEQUENCE [LARGE SCALE GENOMIC DNA]</scope>
    <source>
        <strain evidence="2 3">11061_1 CR5-6</strain>
    </source>
</reference>
<feature type="domain" description="F-box" evidence="1">
    <location>
        <begin position="23"/>
        <end position="79"/>
    </location>
</feature>
<evidence type="ECO:0000313" key="2">
    <source>
        <dbReference type="EMBL" id="KIP06070.1"/>
    </source>
</evidence>
<organism evidence="2 3">
    <name type="scientific">Phlebiopsis gigantea (strain 11061_1 CR5-6)</name>
    <name type="common">White-rot fungus</name>
    <name type="synonym">Peniophora gigantea</name>
    <dbReference type="NCBI Taxonomy" id="745531"/>
    <lineage>
        <taxon>Eukaryota</taxon>
        <taxon>Fungi</taxon>
        <taxon>Dikarya</taxon>
        <taxon>Basidiomycota</taxon>
        <taxon>Agaricomycotina</taxon>
        <taxon>Agaricomycetes</taxon>
        <taxon>Polyporales</taxon>
        <taxon>Phanerochaetaceae</taxon>
        <taxon>Phlebiopsis</taxon>
    </lineage>
</organism>
<dbReference type="InterPro" id="IPR001810">
    <property type="entry name" value="F-box_dom"/>
</dbReference>
<keyword evidence="3" id="KW-1185">Reference proteome</keyword>
<protein>
    <recommendedName>
        <fullName evidence="1">F-box domain-containing protein</fullName>
    </recommendedName>
</protein>
<accession>A0A0C3S9C2</accession>
<sequence length="455" mass="50133">MPDLELAYAVDVSRSAEHSQNASELPEEIIYIILKHLCIDQHDLAWGESFFDRALGRCSLTCRYWAAHIRPVLFAKLVLRSQNDVAALGALVRSSVVVPGMLGAVVREIDLVMDEGAHPWMYHVWALVRDGVLPSLRSIDLRIDGAGSVRAWHTGRHRCAVMYDVGLPRTRPSDHTLHLRRLLLHSLKFDSSNILLRCLASVNADTVQCVGLQWPEDDTTLPTTVLPLPRTRSFTPHELWVDLCTAVSPFVRSFLTTRPPRPGTARRQAYVGPAHLDTAMALARLLSEECACSECTRTRKQRSYLLRMYHDPADAASACISVTYAIAHALTLQLAPEGTVTRVGLTVHGTAGLLAPPALAQLDRLCSALGDALREVVVALYPDDAPAPVDDVFGTLRAVRDAMPGAARSGRLVFRVLRPHVRATFEDAVYGDDRALRRVFERGAGDWADVAHDAC</sequence>
<dbReference type="CDD" id="cd09917">
    <property type="entry name" value="F-box_SF"/>
    <property type="match status" value="1"/>
</dbReference>
<dbReference type="AlphaFoldDB" id="A0A0C3S9C2"/>
<gene>
    <name evidence="2" type="ORF">PHLGIDRAFT_119267</name>
</gene>
<dbReference type="EMBL" id="KN840526">
    <property type="protein sequence ID" value="KIP06070.1"/>
    <property type="molecule type" value="Genomic_DNA"/>
</dbReference>
<name>A0A0C3S9C2_PHLG1</name>
<evidence type="ECO:0000313" key="3">
    <source>
        <dbReference type="Proteomes" id="UP000053257"/>
    </source>
</evidence>
<dbReference type="Pfam" id="PF12937">
    <property type="entry name" value="F-box-like"/>
    <property type="match status" value="1"/>
</dbReference>
<evidence type="ECO:0000259" key="1">
    <source>
        <dbReference type="Pfam" id="PF12937"/>
    </source>
</evidence>
<dbReference type="HOGENOM" id="CLU_598658_0_0_1"/>
<dbReference type="Proteomes" id="UP000053257">
    <property type="component" value="Unassembled WGS sequence"/>
</dbReference>